<dbReference type="RefSeq" id="XP_068367370.1">
    <property type="nucleotide sequence ID" value="XM_068498448.1"/>
</dbReference>
<proteinExistence type="predicted"/>
<dbReference type="GeneID" id="94833152"/>
<dbReference type="VEuPathDB" id="TrichDB:TRFO_15540"/>
<reference evidence="1" key="1">
    <citation type="submission" date="2016-10" db="EMBL/GenBank/DDBJ databases">
        <authorList>
            <person name="Benchimol M."/>
            <person name="Almeida L.G."/>
            <person name="Vasconcelos A.T."/>
            <person name="Perreira-Neves A."/>
            <person name="Rosa I.A."/>
            <person name="Tasca T."/>
            <person name="Bogo M.R."/>
            <person name="de Souza W."/>
        </authorList>
    </citation>
    <scope>NUCLEOTIDE SEQUENCE [LARGE SCALE GENOMIC DNA]</scope>
    <source>
        <strain evidence="1">K</strain>
    </source>
</reference>
<dbReference type="EMBL" id="MLAK01000412">
    <property type="protein sequence ID" value="OHT14234.1"/>
    <property type="molecule type" value="Genomic_DNA"/>
</dbReference>
<protein>
    <submittedName>
        <fullName evidence="1">Uncharacterized protein</fullName>
    </submittedName>
</protein>
<evidence type="ECO:0000313" key="2">
    <source>
        <dbReference type="Proteomes" id="UP000179807"/>
    </source>
</evidence>
<dbReference type="Gene3D" id="1.10.225.10">
    <property type="entry name" value="Saposin-like"/>
    <property type="match status" value="1"/>
</dbReference>
<dbReference type="OrthoDB" id="10540332at2759"/>
<sequence length="213" mass="24178">MMMILFSIIALSSNDKIKNNNIIDQGWFDPNADDTHINCDSQRSIYQTIFCAVESLPTLETAARTPFSQCILKCHKNPEHQKITCITKCNDLANPSTSSKDCLLGCSSISDPTHQDQCMNKCKSSSRINPMIDFENTCDRCHKFLSFIRKNAVSYDSQELTKAFLRICPTNIKMLPICQGITNVGIEMFYELFHDINVKDNDLCVQMQLCEIV</sequence>
<organism evidence="1 2">
    <name type="scientific">Tritrichomonas foetus</name>
    <dbReference type="NCBI Taxonomy" id="1144522"/>
    <lineage>
        <taxon>Eukaryota</taxon>
        <taxon>Metamonada</taxon>
        <taxon>Parabasalia</taxon>
        <taxon>Tritrichomonadida</taxon>
        <taxon>Tritrichomonadidae</taxon>
        <taxon>Tritrichomonas</taxon>
    </lineage>
</organism>
<name>A0A1J4KSZ6_9EUKA</name>
<keyword evidence="2" id="KW-1185">Reference proteome</keyword>
<gene>
    <name evidence="1" type="ORF">TRFO_15540</name>
</gene>
<comment type="caution">
    <text evidence="1">The sequence shown here is derived from an EMBL/GenBank/DDBJ whole genome shotgun (WGS) entry which is preliminary data.</text>
</comment>
<accession>A0A1J4KSZ6</accession>
<evidence type="ECO:0000313" key="1">
    <source>
        <dbReference type="EMBL" id="OHT14234.1"/>
    </source>
</evidence>
<dbReference type="AlphaFoldDB" id="A0A1J4KSZ6"/>
<dbReference type="Proteomes" id="UP000179807">
    <property type="component" value="Unassembled WGS sequence"/>
</dbReference>